<dbReference type="InterPro" id="IPR000994">
    <property type="entry name" value="Pept_M24"/>
</dbReference>
<name>A0ABZ0URV1_9RICK</name>
<dbReference type="SUPFAM" id="SSF55920">
    <property type="entry name" value="Creatinase/aminopeptidase"/>
    <property type="match status" value="1"/>
</dbReference>
<dbReference type="Pfam" id="PF00557">
    <property type="entry name" value="Peptidase_M24"/>
    <property type="match status" value="1"/>
</dbReference>
<gene>
    <name evidence="10" type="ORF">Trichorick_00426</name>
</gene>
<sequence>MEAPNHLKSSIEQRISTLRELLKERELYGYLIPSSDEYLNEYVPAYARRLEYISGFTGSNGLAIIMEDKALFFTDGRYLEQSKRELDLELFQIFDQKDLSNFTWSNFVPVNTDSIKCKIGYDPKLFSTKTLKNFSGLPLEPGSRSSINLIDQIWIDQAPKPSSPIYTYELEFTGESHESKLNRCRQFLNKYSAESMILTATDSICWLLNLRATDVEFSPLMLSIAIVSQDKTYLFVDVERIEHEVIEQRPELELLPESCLPQIISGLTEKILIDEASASSFVISLLQGKKTQAISDPCQLWKACKNDCEINHAKEAHIKDAVAVCEFLAYLSTATNLPQSTEYQLALHLTNLRKLQPGYVMDSFPTICGFQENSAIIHYRATPEHTKYISSSGILLIDSGGQYLGATTDITRTITIGIPTQEQKKRYTQVLKGHLALANIKFPNNITGANLDVLARQFLWADYQDYAHGTGHGVGNFLNVHEGPQSINLRNNVALQPGMIISNEPGYYVANAFGIRIENLIYVKKTTDDRYLEFEALTLVPYAKALIDLELITKEEIMQINSYYEKIYNLVYPLLSTEAQEWLLAQYIS</sequence>
<evidence type="ECO:0000256" key="6">
    <source>
        <dbReference type="RuleBase" id="RU000590"/>
    </source>
</evidence>
<dbReference type="PROSITE" id="PS00491">
    <property type="entry name" value="PROLINE_PEPTIDASE"/>
    <property type="match status" value="1"/>
</dbReference>
<dbReference type="Proteomes" id="UP001326613">
    <property type="component" value="Chromosome"/>
</dbReference>
<dbReference type="Pfam" id="PF01321">
    <property type="entry name" value="Creatinase_N"/>
    <property type="match status" value="1"/>
</dbReference>
<evidence type="ECO:0000259" key="7">
    <source>
        <dbReference type="Pfam" id="PF00557"/>
    </source>
</evidence>
<evidence type="ECO:0000256" key="5">
    <source>
        <dbReference type="ARBA" id="ARBA00023049"/>
    </source>
</evidence>
<keyword evidence="5" id="KW-0482">Metalloprotease</keyword>
<dbReference type="CDD" id="cd01085">
    <property type="entry name" value="APP"/>
    <property type="match status" value="1"/>
</dbReference>
<dbReference type="InterPro" id="IPR036005">
    <property type="entry name" value="Creatinase/aminopeptidase-like"/>
</dbReference>
<feature type="domain" description="Creatinase N-terminal" evidence="8">
    <location>
        <begin position="14"/>
        <end position="134"/>
    </location>
</feature>
<keyword evidence="11" id="KW-1185">Reference proteome</keyword>
<dbReference type="Gene3D" id="3.40.350.10">
    <property type="entry name" value="Creatinase/prolidase N-terminal domain"/>
    <property type="match status" value="2"/>
</dbReference>
<evidence type="ECO:0000256" key="4">
    <source>
        <dbReference type="ARBA" id="ARBA00022801"/>
    </source>
</evidence>
<dbReference type="InterPro" id="IPR033740">
    <property type="entry name" value="Pept_M24B"/>
</dbReference>
<keyword evidence="2" id="KW-0645">Protease</keyword>
<dbReference type="InterPro" id="IPR001131">
    <property type="entry name" value="Peptidase_M24B_aminopep-P_CS"/>
</dbReference>
<evidence type="ECO:0000256" key="1">
    <source>
        <dbReference type="ARBA" id="ARBA00008766"/>
    </source>
</evidence>
<evidence type="ECO:0000256" key="3">
    <source>
        <dbReference type="ARBA" id="ARBA00022723"/>
    </source>
</evidence>
<proteinExistence type="inferred from homology"/>
<dbReference type="PANTHER" id="PTHR43763:SF20">
    <property type="entry name" value="XAA-PRO AMINOPEPTIDASE APEPP"/>
    <property type="match status" value="1"/>
</dbReference>
<dbReference type="Pfam" id="PF16188">
    <property type="entry name" value="Peptidase_M24_C"/>
    <property type="match status" value="1"/>
</dbReference>
<reference evidence="10 11" key="1">
    <citation type="submission" date="2022-10" db="EMBL/GenBank/DDBJ databases">
        <title>Host association and intracellularity evolved multiple times independently in the Rickettsiales.</title>
        <authorList>
            <person name="Castelli M."/>
            <person name="Nardi T."/>
            <person name="Gammuto L."/>
            <person name="Bellinzona G."/>
            <person name="Sabaneyeva E."/>
            <person name="Potekhin A."/>
            <person name="Serra V."/>
            <person name="Petroni G."/>
            <person name="Sassera D."/>
        </authorList>
    </citation>
    <scope>NUCLEOTIDE SEQUENCE [LARGE SCALE GENOMIC DNA]</scope>
    <source>
        <strain evidence="10 11">Kr 154-4</strain>
    </source>
</reference>
<dbReference type="InterPro" id="IPR000587">
    <property type="entry name" value="Creatinase_N"/>
</dbReference>
<dbReference type="PANTHER" id="PTHR43763">
    <property type="entry name" value="XAA-PRO AMINOPEPTIDASE 1"/>
    <property type="match status" value="1"/>
</dbReference>
<dbReference type="SUPFAM" id="SSF53092">
    <property type="entry name" value="Creatinase/prolidase N-terminal domain"/>
    <property type="match status" value="1"/>
</dbReference>
<evidence type="ECO:0000313" key="11">
    <source>
        <dbReference type="Proteomes" id="UP001326613"/>
    </source>
</evidence>
<keyword evidence="4" id="KW-0378">Hydrolase</keyword>
<dbReference type="RefSeq" id="WP_323738603.1">
    <property type="nucleotide sequence ID" value="NZ_CP112932.1"/>
</dbReference>
<evidence type="ECO:0000256" key="2">
    <source>
        <dbReference type="ARBA" id="ARBA00022670"/>
    </source>
</evidence>
<feature type="domain" description="Peptidase M24" evidence="7">
    <location>
        <begin position="313"/>
        <end position="524"/>
    </location>
</feature>
<evidence type="ECO:0000259" key="8">
    <source>
        <dbReference type="Pfam" id="PF01321"/>
    </source>
</evidence>
<dbReference type="Pfam" id="PF16189">
    <property type="entry name" value="Creatinase_N_2"/>
    <property type="match status" value="1"/>
</dbReference>
<keyword evidence="10" id="KW-0031">Aminopeptidase</keyword>
<dbReference type="InterPro" id="IPR032416">
    <property type="entry name" value="Peptidase_M24_C"/>
</dbReference>
<dbReference type="InterPro" id="IPR029149">
    <property type="entry name" value="Creatin/AminoP/Spt16_N"/>
</dbReference>
<comment type="similarity">
    <text evidence="1 6">Belongs to the peptidase M24B family.</text>
</comment>
<evidence type="ECO:0000313" key="10">
    <source>
        <dbReference type="EMBL" id="WPY00546.1"/>
    </source>
</evidence>
<accession>A0ABZ0URV1</accession>
<evidence type="ECO:0000259" key="9">
    <source>
        <dbReference type="Pfam" id="PF16188"/>
    </source>
</evidence>
<keyword evidence="3 6" id="KW-0479">Metal-binding</keyword>
<dbReference type="GO" id="GO:0004177">
    <property type="term" value="F:aminopeptidase activity"/>
    <property type="evidence" value="ECO:0007669"/>
    <property type="project" value="UniProtKB-KW"/>
</dbReference>
<organism evidence="10 11">
    <name type="scientific">Candidatus Trichorickettsia mobilis</name>
    <dbReference type="NCBI Taxonomy" id="1346319"/>
    <lineage>
        <taxon>Bacteria</taxon>
        <taxon>Pseudomonadati</taxon>
        <taxon>Pseudomonadota</taxon>
        <taxon>Alphaproteobacteria</taxon>
        <taxon>Rickettsiales</taxon>
        <taxon>Rickettsiaceae</taxon>
        <taxon>Rickettsieae</taxon>
        <taxon>Candidatus Trichorickettsia</taxon>
    </lineage>
</organism>
<dbReference type="InterPro" id="IPR050422">
    <property type="entry name" value="X-Pro_aminopeptidase_P"/>
</dbReference>
<protein>
    <submittedName>
        <fullName evidence="10">Aminopeptidase P family protein</fullName>
    </submittedName>
</protein>
<dbReference type="Gene3D" id="3.90.230.10">
    <property type="entry name" value="Creatinase/methionine aminopeptidase superfamily"/>
    <property type="match status" value="1"/>
</dbReference>
<dbReference type="EMBL" id="CP112932">
    <property type="protein sequence ID" value="WPY00546.1"/>
    <property type="molecule type" value="Genomic_DNA"/>
</dbReference>
<feature type="domain" description="Peptidase M24 C-terminal" evidence="9">
    <location>
        <begin position="531"/>
        <end position="585"/>
    </location>
</feature>